<protein>
    <submittedName>
        <fullName evidence="1">(apollo) hypothetical protein</fullName>
    </submittedName>
</protein>
<name>A0A8S3XDH5_PARAO</name>
<proteinExistence type="predicted"/>
<gene>
    <name evidence="1" type="ORF">PAPOLLO_LOCUS16950</name>
</gene>
<reference evidence="1" key="1">
    <citation type="submission" date="2021-04" db="EMBL/GenBank/DDBJ databases">
        <authorList>
            <person name="Tunstrom K."/>
        </authorList>
    </citation>
    <scope>NUCLEOTIDE SEQUENCE</scope>
</reference>
<sequence length="95" mass="11162">MDIIVTGCDAAMPSQIAISRRKSVYWWTTEIALLRTECLRLRRQEFTSRNRDTRQQKNDEYKAAKKRLVNAIKVSKERCRKAVCREVDDDLWGNG</sequence>
<organism evidence="1 2">
    <name type="scientific">Parnassius apollo</name>
    <name type="common">Apollo butterfly</name>
    <name type="synonym">Papilio apollo</name>
    <dbReference type="NCBI Taxonomy" id="110799"/>
    <lineage>
        <taxon>Eukaryota</taxon>
        <taxon>Metazoa</taxon>
        <taxon>Ecdysozoa</taxon>
        <taxon>Arthropoda</taxon>
        <taxon>Hexapoda</taxon>
        <taxon>Insecta</taxon>
        <taxon>Pterygota</taxon>
        <taxon>Neoptera</taxon>
        <taxon>Endopterygota</taxon>
        <taxon>Lepidoptera</taxon>
        <taxon>Glossata</taxon>
        <taxon>Ditrysia</taxon>
        <taxon>Papilionoidea</taxon>
        <taxon>Papilionidae</taxon>
        <taxon>Parnassiinae</taxon>
        <taxon>Parnassini</taxon>
        <taxon>Parnassius</taxon>
        <taxon>Parnassius</taxon>
    </lineage>
</organism>
<evidence type="ECO:0000313" key="1">
    <source>
        <dbReference type="EMBL" id="CAG5018834.1"/>
    </source>
</evidence>
<dbReference type="AlphaFoldDB" id="A0A8S3XDH5"/>
<accession>A0A8S3XDH5</accession>
<comment type="caution">
    <text evidence="1">The sequence shown here is derived from an EMBL/GenBank/DDBJ whole genome shotgun (WGS) entry which is preliminary data.</text>
</comment>
<dbReference type="EMBL" id="CAJQZP010001125">
    <property type="protein sequence ID" value="CAG5018834.1"/>
    <property type="molecule type" value="Genomic_DNA"/>
</dbReference>
<evidence type="ECO:0000313" key="2">
    <source>
        <dbReference type="Proteomes" id="UP000691718"/>
    </source>
</evidence>
<keyword evidence="2" id="KW-1185">Reference proteome</keyword>
<dbReference type="Proteomes" id="UP000691718">
    <property type="component" value="Unassembled WGS sequence"/>
</dbReference>
<dbReference type="OrthoDB" id="6923868at2759"/>